<dbReference type="Proteomes" id="UP000309997">
    <property type="component" value="Unassembled WGS sequence"/>
</dbReference>
<name>A0ACC4C0F3_POPAL</name>
<feature type="non-terminal residue" evidence="1">
    <location>
        <position position="1"/>
    </location>
</feature>
<keyword evidence="2" id="KW-1185">Reference proteome</keyword>
<evidence type="ECO:0000313" key="1">
    <source>
        <dbReference type="EMBL" id="KAL3584156.1"/>
    </source>
</evidence>
<comment type="caution">
    <text evidence="1">The sequence shown here is derived from an EMBL/GenBank/DDBJ whole genome shotgun (WGS) entry which is preliminary data.</text>
</comment>
<proteinExistence type="predicted"/>
<organism evidence="1 2">
    <name type="scientific">Populus alba</name>
    <name type="common">White poplar</name>
    <dbReference type="NCBI Taxonomy" id="43335"/>
    <lineage>
        <taxon>Eukaryota</taxon>
        <taxon>Viridiplantae</taxon>
        <taxon>Streptophyta</taxon>
        <taxon>Embryophyta</taxon>
        <taxon>Tracheophyta</taxon>
        <taxon>Spermatophyta</taxon>
        <taxon>Magnoliopsida</taxon>
        <taxon>eudicotyledons</taxon>
        <taxon>Gunneridae</taxon>
        <taxon>Pentapetalae</taxon>
        <taxon>rosids</taxon>
        <taxon>fabids</taxon>
        <taxon>Malpighiales</taxon>
        <taxon>Salicaceae</taxon>
        <taxon>Saliceae</taxon>
        <taxon>Populus</taxon>
    </lineage>
</organism>
<protein>
    <submittedName>
        <fullName evidence="1">Uncharacterized protein</fullName>
    </submittedName>
</protein>
<sequence length="385" mass="43772">TPVTMCTVTSPCILGQNSELSQLSEGDCSRVDARKLPVVKDLNYVACEKRILVHSQNIDETAFSGKYGRLLEIAKIEVLNPAIKALINFWDPDYRCFSFGNVDLCPTIEEYGMLTEFPKHLHRVYFPLRNDKVIPELSKLLKIPHLSRFLEKNGSGLKWKSLEVELEKKKEQYGSMLERDRLIALGIYGLVLFPSLKGVISLEAAAAFVEYENTHINPTTAILAETFLTLNHFRKTGKGVARCCIQFIIHLDGYVSYAPALVIRQLGGIQHIPRTVGLAEFFGFFKDQSVREVLETIKQDWSHLTVIQKESERMRDPSSSEGYEKWRNVTPAAAPKKPCSEDRPSQIIDGSLKRKKVSNEEDLMKQLERLQIELKKSKGDRKETK</sequence>
<dbReference type="EMBL" id="RCHU02000007">
    <property type="protein sequence ID" value="KAL3584156.1"/>
    <property type="molecule type" value="Genomic_DNA"/>
</dbReference>
<evidence type="ECO:0000313" key="2">
    <source>
        <dbReference type="Proteomes" id="UP000309997"/>
    </source>
</evidence>
<reference evidence="1 2" key="1">
    <citation type="journal article" date="2024" name="Plant Biotechnol. J.">
        <title>Genome and CRISPR/Cas9 system of a widespread forest tree (Populus alba) in the world.</title>
        <authorList>
            <person name="Liu Y.J."/>
            <person name="Jiang P.F."/>
            <person name="Han X.M."/>
            <person name="Li X.Y."/>
            <person name="Wang H.M."/>
            <person name="Wang Y.J."/>
            <person name="Wang X.X."/>
            <person name="Zeng Q.Y."/>
        </authorList>
    </citation>
    <scope>NUCLEOTIDE SEQUENCE [LARGE SCALE GENOMIC DNA]</scope>
    <source>
        <strain evidence="2">cv. PAL-ZL1</strain>
    </source>
</reference>
<accession>A0ACC4C0F3</accession>
<gene>
    <name evidence="1" type="ORF">D5086_015217</name>
</gene>